<proteinExistence type="predicted"/>
<sequence length="175" mass="20122">MTEMLLRYFRTKQKEAQTEKIYDTQCPFCSMQCKMQLIEQSTVTRKKYQTVGKDNPTSEGRLCIKGLNAHQHAVHTDRIKQPLLNVDGEFQAISWEKAYALIEEKFSAIQSEHGKNALSVYGSATITNEEAIYLESLLEWHLERSILITMAAYVCLQLHQQQRKHLGWTGGSQIV</sequence>
<organism evidence="7 8">
    <name type="scientific">Halalkalibacter akibai (strain ATCC 43226 / DSM 21942 / CIP 109018 / JCM 9157 / 1139)</name>
    <name type="common">Bacillus akibai</name>
    <dbReference type="NCBI Taxonomy" id="1236973"/>
    <lineage>
        <taxon>Bacteria</taxon>
        <taxon>Bacillati</taxon>
        <taxon>Bacillota</taxon>
        <taxon>Bacilli</taxon>
        <taxon>Bacillales</taxon>
        <taxon>Bacillaceae</taxon>
        <taxon>Halalkalibacter</taxon>
    </lineage>
</organism>
<dbReference type="SUPFAM" id="SSF53706">
    <property type="entry name" value="Formate dehydrogenase/DMSO reductase, domains 1-3"/>
    <property type="match status" value="1"/>
</dbReference>
<dbReference type="PANTHER" id="PTHR43105">
    <property type="entry name" value="RESPIRATORY NITRATE REDUCTASE"/>
    <property type="match status" value="1"/>
</dbReference>
<feature type="domain" description="4Fe-4S Mo/W bis-MGD-type" evidence="6">
    <location>
        <begin position="19"/>
        <end position="77"/>
    </location>
</feature>
<evidence type="ECO:0000256" key="3">
    <source>
        <dbReference type="ARBA" id="ARBA00022723"/>
    </source>
</evidence>
<dbReference type="PANTHER" id="PTHR43105:SF10">
    <property type="entry name" value="NADH-QUINONE OXIDOREDUCTASE SUBUNIT G"/>
    <property type="match status" value="1"/>
</dbReference>
<gene>
    <name evidence="7" type="ORF">JCM9157_4461</name>
</gene>
<dbReference type="Pfam" id="PF04879">
    <property type="entry name" value="Molybdop_Fe4S4"/>
    <property type="match status" value="1"/>
</dbReference>
<dbReference type="SMART" id="SM00926">
    <property type="entry name" value="Molybdop_Fe4S4"/>
    <property type="match status" value="1"/>
</dbReference>
<keyword evidence="8" id="KW-1185">Reference proteome</keyword>
<keyword evidence="5" id="KW-0411">Iron-sulfur</keyword>
<protein>
    <submittedName>
        <fullName evidence="7">Assimilatory nitrate reductase large subunit</fullName>
    </submittedName>
</protein>
<dbReference type="Gene3D" id="3.40.50.740">
    <property type="match status" value="1"/>
</dbReference>
<evidence type="ECO:0000256" key="1">
    <source>
        <dbReference type="ARBA" id="ARBA00001942"/>
    </source>
</evidence>
<evidence type="ECO:0000256" key="5">
    <source>
        <dbReference type="ARBA" id="ARBA00023014"/>
    </source>
</evidence>
<evidence type="ECO:0000259" key="6">
    <source>
        <dbReference type="PROSITE" id="PS51669"/>
    </source>
</evidence>
<dbReference type="InterPro" id="IPR006963">
    <property type="entry name" value="Mopterin_OxRdtase_4Fe-4S_dom"/>
</dbReference>
<dbReference type="GO" id="GO:0046872">
    <property type="term" value="F:metal ion binding"/>
    <property type="evidence" value="ECO:0007669"/>
    <property type="project" value="UniProtKB-KW"/>
</dbReference>
<dbReference type="STRING" id="1236973.JCM9157_4461"/>
<accession>W4QZU7</accession>
<dbReference type="Proteomes" id="UP000018896">
    <property type="component" value="Unassembled WGS sequence"/>
</dbReference>
<name>W4QZU7_HALA3</name>
<keyword evidence="4" id="KW-0408">Iron</keyword>
<dbReference type="InterPro" id="IPR006656">
    <property type="entry name" value="Mopterin_OxRdtase"/>
</dbReference>
<dbReference type="GO" id="GO:0051539">
    <property type="term" value="F:4 iron, 4 sulfur cluster binding"/>
    <property type="evidence" value="ECO:0007669"/>
    <property type="project" value="UniProtKB-KW"/>
</dbReference>
<keyword evidence="2" id="KW-0004">4Fe-4S</keyword>
<reference evidence="7 8" key="1">
    <citation type="journal article" date="2014" name="Genome Announc.">
        <title>Draft Genome Sequences of Three Alkaliphilic Bacillus Strains, Bacillus wakoensis JCM 9140T, Bacillus akibai JCM 9157T, and Bacillus hemicellulosilyticus JCM 9152T.</title>
        <authorList>
            <person name="Yuki M."/>
            <person name="Oshima K."/>
            <person name="Suda W."/>
            <person name="Oshida Y."/>
            <person name="Kitamura K."/>
            <person name="Iida T."/>
            <person name="Hattori M."/>
            <person name="Ohkuma M."/>
        </authorList>
    </citation>
    <scope>NUCLEOTIDE SEQUENCE [LARGE SCALE GENOMIC DNA]</scope>
    <source>
        <strain evidence="7 8">JCM 9157</strain>
    </source>
</reference>
<comment type="cofactor">
    <cofactor evidence="1">
        <name>Mo-bis(molybdopterin guanine dinucleotide)</name>
        <dbReference type="ChEBI" id="CHEBI:60539"/>
    </cofactor>
</comment>
<evidence type="ECO:0000313" key="7">
    <source>
        <dbReference type="EMBL" id="GAE37193.1"/>
    </source>
</evidence>
<dbReference type="GO" id="GO:0016020">
    <property type="term" value="C:membrane"/>
    <property type="evidence" value="ECO:0007669"/>
    <property type="project" value="TreeGrafter"/>
</dbReference>
<dbReference type="GO" id="GO:0016491">
    <property type="term" value="F:oxidoreductase activity"/>
    <property type="evidence" value="ECO:0007669"/>
    <property type="project" value="InterPro"/>
</dbReference>
<dbReference type="Pfam" id="PF00384">
    <property type="entry name" value="Molybdopterin"/>
    <property type="match status" value="1"/>
</dbReference>
<dbReference type="eggNOG" id="COG0243">
    <property type="taxonomic scope" value="Bacteria"/>
</dbReference>
<dbReference type="InterPro" id="IPR050123">
    <property type="entry name" value="Prok_molybdopt-oxidoreductase"/>
</dbReference>
<dbReference type="EMBL" id="BAUV01000058">
    <property type="protein sequence ID" value="GAE37193.1"/>
    <property type="molecule type" value="Genomic_DNA"/>
</dbReference>
<dbReference type="Gene3D" id="2.20.25.90">
    <property type="entry name" value="ADC-like domains"/>
    <property type="match status" value="1"/>
</dbReference>
<keyword evidence="3" id="KW-0479">Metal-binding</keyword>
<dbReference type="AlphaFoldDB" id="W4QZU7"/>
<comment type="caution">
    <text evidence="7">The sequence shown here is derived from an EMBL/GenBank/DDBJ whole genome shotgun (WGS) entry which is preliminary data.</text>
</comment>
<evidence type="ECO:0000256" key="4">
    <source>
        <dbReference type="ARBA" id="ARBA00023004"/>
    </source>
</evidence>
<evidence type="ECO:0000256" key="2">
    <source>
        <dbReference type="ARBA" id="ARBA00022485"/>
    </source>
</evidence>
<evidence type="ECO:0000313" key="8">
    <source>
        <dbReference type="Proteomes" id="UP000018896"/>
    </source>
</evidence>
<dbReference type="PROSITE" id="PS51669">
    <property type="entry name" value="4FE4S_MOW_BIS_MGD"/>
    <property type="match status" value="1"/>
</dbReference>